<feature type="compositionally biased region" description="Low complexity" evidence="4">
    <location>
        <begin position="459"/>
        <end position="476"/>
    </location>
</feature>
<sequence length="955" mass="103984">MWCVRLIIDCVTRVTNQSNIQLHRGSTSWSALLDQLVTTCPVFPPLYQPDGSAELQKQPLSSSSEYYETDLLTLLSPCEPDQTVLVQQQTLQTGITTHSYWFLPSTNRVLFVPGLIHTANWSCTTKLALQLIQRIVLNILFLCRIIVSLFVHEHFSTVHSALFSRPLLYSVSNPLSNRFPVITHTAWNCAFLTLLFLVSVTDASVSKAWTSTRSSSLDQAGFSSLNGAVRSAVRPFGDNIDDDDDGVSSDGLSTRLRQLSTYGSAVKKRQINREVLLAIDTASVAPTVKSTSSTTTYATSGGSAPILQNSAANTNNPGTPHLPLVFVLVAVLLCLVIFTVFLTFWCVYQKHARRPVLAQQQDVHRDPEVAEVTEKGKSTEEERSFGFSQSEGTGIRNRLTGPENQGPIGTAVNLLKPCYAFFSCCLRSEAHTRGATDLAVTPSATATCVILDDSELDTGSGKVSSLPSSSTSVPTPFGKPKSSSHSVIDLACAESSISPSLASRRHAVPPPPLLHTVMPSILTPSLPIQTRAVHVQPLKRPHDGPDLSGDGDWFTNSDCPSSTDAGLSMVATTSASEGPSACMCSTHTALCASAGPVDSMRETMGISRGKFIPLRFTALSSPGVASRTKFGLSPQDSATNASPSLTKVHSAPLRARTKGLLESRRGSHTSLTLSLSPSVETPLAPCSAGLILIGHDEHAAASLDETSVCAVSDMALPSQSQHSPVPVHSDSPICPAQLSESSPDSAVVLPDPEPCSLVTLESANPEFQEFKDPGEQRSSSPRNERDPRDPLNLCLTQRLMHPLCYFHHHRHHHHHHHHHYHHHYRHHQLHGAYYRTDNNLPCPHGSQSCQRSRDIEQLMNASQPMTCEEMLNKLRDSFSSLSAEFWNIPMNHASKKDLPISGIGQKNRYQSILPSKLFLVLSYPDQRVEKNVVINIVLFIPLVLGILACNTFLPL</sequence>
<dbReference type="InterPro" id="IPR008356">
    <property type="entry name" value="Tyr_Pase_KIM-con"/>
</dbReference>
<feature type="transmembrane region" description="Helical" evidence="5">
    <location>
        <begin position="932"/>
        <end position="953"/>
    </location>
</feature>
<name>A0A8E0RPG9_9TREM</name>
<dbReference type="GO" id="GO:0005886">
    <property type="term" value="C:plasma membrane"/>
    <property type="evidence" value="ECO:0007669"/>
    <property type="project" value="TreeGrafter"/>
</dbReference>
<dbReference type="EC" id="3.1.3.48" evidence="1"/>
<feature type="compositionally biased region" description="Basic and acidic residues" evidence="4">
    <location>
        <begin position="373"/>
        <end position="384"/>
    </location>
</feature>
<evidence type="ECO:0000256" key="2">
    <source>
        <dbReference type="ARBA" id="ARBA00022801"/>
    </source>
</evidence>
<dbReference type="PANTHER" id="PTHR46198">
    <property type="entry name" value="PROTEIN-TYROSINE-PHOSPHATASE"/>
    <property type="match status" value="1"/>
</dbReference>
<keyword evidence="5" id="KW-1133">Transmembrane helix</keyword>
<dbReference type="GO" id="GO:0007165">
    <property type="term" value="P:signal transduction"/>
    <property type="evidence" value="ECO:0007669"/>
    <property type="project" value="TreeGrafter"/>
</dbReference>
<dbReference type="Proteomes" id="UP000728185">
    <property type="component" value="Unassembled WGS sequence"/>
</dbReference>
<evidence type="ECO:0000256" key="3">
    <source>
        <dbReference type="ARBA" id="ARBA00022912"/>
    </source>
</evidence>
<dbReference type="PANTHER" id="PTHR46198:SF4">
    <property type="entry name" value="PROTEIN-TYROSINE-PHOSPHATASE"/>
    <property type="match status" value="1"/>
</dbReference>
<dbReference type="GO" id="GO:0030054">
    <property type="term" value="C:cell junction"/>
    <property type="evidence" value="ECO:0007669"/>
    <property type="project" value="TreeGrafter"/>
</dbReference>
<evidence type="ECO:0000313" key="7">
    <source>
        <dbReference type="Proteomes" id="UP000728185"/>
    </source>
</evidence>
<dbReference type="OrthoDB" id="10253954at2759"/>
<keyword evidence="5" id="KW-0812">Transmembrane</keyword>
<dbReference type="GO" id="GO:0019901">
    <property type="term" value="F:protein kinase binding"/>
    <property type="evidence" value="ECO:0007669"/>
    <property type="project" value="TreeGrafter"/>
</dbReference>
<proteinExistence type="predicted"/>
<keyword evidence="5" id="KW-0472">Membrane</keyword>
<organism evidence="6 7">
    <name type="scientific">Fasciolopsis buskii</name>
    <dbReference type="NCBI Taxonomy" id="27845"/>
    <lineage>
        <taxon>Eukaryota</taxon>
        <taxon>Metazoa</taxon>
        <taxon>Spiralia</taxon>
        <taxon>Lophotrochozoa</taxon>
        <taxon>Platyhelminthes</taxon>
        <taxon>Trematoda</taxon>
        <taxon>Digenea</taxon>
        <taxon>Plagiorchiida</taxon>
        <taxon>Echinostomata</taxon>
        <taxon>Echinostomatoidea</taxon>
        <taxon>Fasciolidae</taxon>
        <taxon>Fasciolopsis</taxon>
    </lineage>
</organism>
<evidence type="ECO:0000256" key="4">
    <source>
        <dbReference type="SAM" id="MobiDB-lite"/>
    </source>
</evidence>
<protein>
    <recommendedName>
        <fullName evidence="1">protein-tyrosine-phosphatase</fullName>
        <ecNumber evidence="1">3.1.3.48</ecNumber>
    </recommendedName>
</protein>
<dbReference type="GO" id="GO:0005829">
    <property type="term" value="C:cytosol"/>
    <property type="evidence" value="ECO:0007669"/>
    <property type="project" value="TreeGrafter"/>
</dbReference>
<dbReference type="GO" id="GO:0004725">
    <property type="term" value="F:protein tyrosine phosphatase activity"/>
    <property type="evidence" value="ECO:0007669"/>
    <property type="project" value="UniProtKB-EC"/>
</dbReference>
<reference evidence="6" key="1">
    <citation type="submission" date="2019-05" db="EMBL/GenBank/DDBJ databases">
        <title>Annotation for the trematode Fasciolopsis buski.</title>
        <authorList>
            <person name="Choi Y.-J."/>
        </authorList>
    </citation>
    <scope>NUCLEOTIDE SEQUENCE</scope>
    <source>
        <strain evidence="6">HT</strain>
        <tissue evidence="6">Whole worm</tissue>
    </source>
</reference>
<dbReference type="AlphaFoldDB" id="A0A8E0RPG9"/>
<feature type="region of interest" description="Disordered" evidence="4">
    <location>
        <begin position="373"/>
        <end position="403"/>
    </location>
</feature>
<feature type="transmembrane region" description="Helical" evidence="5">
    <location>
        <begin position="324"/>
        <end position="348"/>
    </location>
</feature>
<gene>
    <name evidence="6" type="ORF">FBUS_10706</name>
</gene>
<keyword evidence="6" id="KW-0675">Receptor</keyword>
<evidence type="ECO:0000313" key="6">
    <source>
        <dbReference type="EMBL" id="KAA0189692.1"/>
    </source>
</evidence>
<feature type="region of interest" description="Disordered" evidence="4">
    <location>
        <begin position="718"/>
        <end position="790"/>
    </location>
</feature>
<keyword evidence="2" id="KW-0378">Hydrolase</keyword>
<keyword evidence="3" id="KW-0904">Protein phosphatase</keyword>
<comment type="caution">
    <text evidence="6">The sequence shown here is derived from an EMBL/GenBank/DDBJ whole genome shotgun (WGS) entry which is preliminary data.</text>
</comment>
<keyword evidence="7" id="KW-1185">Reference proteome</keyword>
<evidence type="ECO:0000256" key="5">
    <source>
        <dbReference type="SAM" id="Phobius"/>
    </source>
</evidence>
<accession>A0A8E0RPG9</accession>
<feature type="region of interest" description="Disordered" evidence="4">
    <location>
        <begin position="459"/>
        <end position="481"/>
    </location>
</feature>
<evidence type="ECO:0000256" key="1">
    <source>
        <dbReference type="ARBA" id="ARBA00013064"/>
    </source>
</evidence>
<dbReference type="EMBL" id="LUCM01007581">
    <property type="protein sequence ID" value="KAA0189692.1"/>
    <property type="molecule type" value="Genomic_DNA"/>
</dbReference>